<dbReference type="EMBL" id="CAKXAJ010014012">
    <property type="protein sequence ID" value="CAH2216099.1"/>
    <property type="molecule type" value="Genomic_DNA"/>
</dbReference>
<comment type="caution">
    <text evidence="1">The sequence shown here is derived from an EMBL/GenBank/DDBJ whole genome shotgun (WGS) entry which is preliminary data.</text>
</comment>
<name>A0A8S4QLZ3_9NEOP</name>
<keyword evidence="2" id="KW-1185">Reference proteome</keyword>
<evidence type="ECO:0000313" key="2">
    <source>
        <dbReference type="Proteomes" id="UP000838756"/>
    </source>
</evidence>
<protein>
    <submittedName>
        <fullName evidence="1">Jg25753 protein</fullName>
    </submittedName>
</protein>
<dbReference type="AlphaFoldDB" id="A0A8S4QLZ3"/>
<organism evidence="1 2">
    <name type="scientific">Pararge aegeria aegeria</name>
    <dbReference type="NCBI Taxonomy" id="348720"/>
    <lineage>
        <taxon>Eukaryota</taxon>
        <taxon>Metazoa</taxon>
        <taxon>Ecdysozoa</taxon>
        <taxon>Arthropoda</taxon>
        <taxon>Hexapoda</taxon>
        <taxon>Insecta</taxon>
        <taxon>Pterygota</taxon>
        <taxon>Neoptera</taxon>
        <taxon>Endopterygota</taxon>
        <taxon>Lepidoptera</taxon>
        <taxon>Glossata</taxon>
        <taxon>Ditrysia</taxon>
        <taxon>Papilionoidea</taxon>
        <taxon>Nymphalidae</taxon>
        <taxon>Satyrinae</taxon>
        <taxon>Satyrini</taxon>
        <taxon>Parargina</taxon>
        <taxon>Pararge</taxon>
    </lineage>
</organism>
<accession>A0A8S4QLZ3</accession>
<sequence>MAEGLATQGQRGQLDGRHGLRTPWGSLLGETVDWSPMAEYLGVTIDRGLSMRTHVRNVVAQSRTTRYLLRAMLASHLPLRAKLDIYKMYVRTRLTYAAPAWHALVSETGRKSLRAQQSLAHRTISRAPRFVRNQVIARDLCMESLDEFIRRQIGCARADGARAQHLWGIEPSIRARRTTEACHMTSWTFKPFLTAG</sequence>
<dbReference type="Proteomes" id="UP000838756">
    <property type="component" value="Unassembled WGS sequence"/>
</dbReference>
<dbReference type="OrthoDB" id="412981at2759"/>
<evidence type="ECO:0000313" key="1">
    <source>
        <dbReference type="EMBL" id="CAH2216099.1"/>
    </source>
</evidence>
<proteinExistence type="predicted"/>
<reference evidence="1" key="1">
    <citation type="submission" date="2022-03" db="EMBL/GenBank/DDBJ databases">
        <authorList>
            <person name="Lindestad O."/>
        </authorList>
    </citation>
    <scope>NUCLEOTIDE SEQUENCE</scope>
</reference>
<gene>
    <name evidence="1" type="primary">jg25753</name>
    <name evidence="1" type="ORF">PAEG_LOCUS4168</name>
</gene>